<keyword evidence="4" id="KW-0255">Endonuclease</keyword>
<dbReference type="SUPFAM" id="SSF56672">
    <property type="entry name" value="DNA/RNA polymerases"/>
    <property type="match status" value="1"/>
</dbReference>
<dbReference type="Pfam" id="PF17919">
    <property type="entry name" value="RT_RNaseH_2"/>
    <property type="match status" value="1"/>
</dbReference>
<dbReference type="GO" id="GO:0004519">
    <property type="term" value="F:endonuclease activity"/>
    <property type="evidence" value="ECO:0007669"/>
    <property type="project" value="UniProtKB-KW"/>
</dbReference>
<evidence type="ECO:0000313" key="9">
    <source>
        <dbReference type="Proteomes" id="UP000321393"/>
    </source>
</evidence>
<accession>A0A5A7V5H4</accession>
<keyword evidence="1" id="KW-0808">Transferase</keyword>
<feature type="domain" description="Integrase catalytic" evidence="6">
    <location>
        <begin position="395"/>
        <end position="511"/>
    </location>
</feature>
<evidence type="ECO:0000313" key="7">
    <source>
        <dbReference type="EMBL" id="KAA0062504.1"/>
    </source>
</evidence>
<evidence type="ECO:0000259" key="6">
    <source>
        <dbReference type="PROSITE" id="PS50994"/>
    </source>
</evidence>
<dbReference type="PROSITE" id="PS50994">
    <property type="entry name" value="INTEGRASE"/>
    <property type="match status" value="1"/>
</dbReference>
<evidence type="ECO:0000256" key="4">
    <source>
        <dbReference type="ARBA" id="ARBA00022759"/>
    </source>
</evidence>
<reference evidence="9 10" key="1">
    <citation type="submission" date="2019-08" db="EMBL/GenBank/DDBJ databases">
        <title>Draft genome sequences of two oriental melons (Cucumis melo L. var makuwa).</title>
        <authorList>
            <person name="Kwon S.-Y."/>
        </authorList>
    </citation>
    <scope>NUCLEOTIDE SEQUENCE [LARGE SCALE GENOMIC DNA]</scope>
    <source>
        <strain evidence="10">cv. Chang Bougi</strain>
        <strain evidence="9">cv. SW 3</strain>
        <tissue evidence="7">Leaf</tissue>
    </source>
</reference>
<dbReference type="InterPro" id="IPR056924">
    <property type="entry name" value="SH3_Tf2-1"/>
</dbReference>
<dbReference type="Proteomes" id="UP000321947">
    <property type="component" value="Unassembled WGS sequence"/>
</dbReference>
<evidence type="ECO:0000313" key="10">
    <source>
        <dbReference type="Proteomes" id="UP000321947"/>
    </source>
</evidence>
<dbReference type="SUPFAM" id="SSF53098">
    <property type="entry name" value="Ribonuclease H-like"/>
    <property type="match status" value="1"/>
</dbReference>
<dbReference type="GO" id="GO:0003676">
    <property type="term" value="F:nucleic acid binding"/>
    <property type="evidence" value="ECO:0007669"/>
    <property type="project" value="InterPro"/>
</dbReference>
<proteinExistence type="predicted"/>
<organism evidence="7 9">
    <name type="scientific">Cucumis melo var. makuwa</name>
    <name type="common">Oriental melon</name>
    <dbReference type="NCBI Taxonomy" id="1194695"/>
    <lineage>
        <taxon>Eukaryota</taxon>
        <taxon>Viridiplantae</taxon>
        <taxon>Streptophyta</taxon>
        <taxon>Embryophyta</taxon>
        <taxon>Tracheophyta</taxon>
        <taxon>Spermatophyta</taxon>
        <taxon>Magnoliopsida</taxon>
        <taxon>eudicotyledons</taxon>
        <taxon>Gunneridae</taxon>
        <taxon>Pentapetalae</taxon>
        <taxon>rosids</taxon>
        <taxon>fabids</taxon>
        <taxon>Cucurbitales</taxon>
        <taxon>Cucurbitaceae</taxon>
        <taxon>Benincaseae</taxon>
        <taxon>Cucumis</taxon>
    </lineage>
</organism>
<dbReference type="AlphaFoldDB" id="A0A5A7V5H4"/>
<dbReference type="InterPro" id="IPR043502">
    <property type="entry name" value="DNA/RNA_pol_sf"/>
</dbReference>
<keyword evidence="5" id="KW-0511">Multifunctional enzyme</keyword>
<dbReference type="InterPro" id="IPR041577">
    <property type="entry name" value="RT_RNaseH_2"/>
</dbReference>
<dbReference type="InterPro" id="IPR036397">
    <property type="entry name" value="RNaseH_sf"/>
</dbReference>
<keyword evidence="2" id="KW-0548">Nucleotidyltransferase</keyword>
<dbReference type="Gene3D" id="2.40.70.10">
    <property type="entry name" value="Acid Proteases"/>
    <property type="match status" value="1"/>
</dbReference>
<dbReference type="GO" id="GO:0016779">
    <property type="term" value="F:nucleotidyltransferase activity"/>
    <property type="evidence" value="ECO:0007669"/>
    <property type="project" value="UniProtKB-KW"/>
</dbReference>
<name>A0A5A7V5H4_CUCMM</name>
<evidence type="ECO:0000256" key="2">
    <source>
        <dbReference type="ARBA" id="ARBA00022695"/>
    </source>
</evidence>
<keyword evidence="4" id="KW-0378">Hydrolase</keyword>
<comment type="caution">
    <text evidence="7">The sequence shown here is derived from an EMBL/GenBank/DDBJ whole genome shotgun (WGS) entry which is preliminary data.</text>
</comment>
<dbReference type="InterPro" id="IPR001584">
    <property type="entry name" value="Integrase_cat-core"/>
</dbReference>
<evidence type="ECO:0000256" key="5">
    <source>
        <dbReference type="ARBA" id="ARBA00023268"/>
    </source>
</evidence>
<dbReference type="OrthoDB" id="1934862at2759"/>
<dbReference type="Pfam" id="PF24626">
    <property type="entry name" value="SH3_Tf2-1"/>
    <property type="match status" value="1"/>
</dbReference>
<dbReference type="Gene3D" id="3.30.420.10">
    <property type="entry name" value="Ribonuclease H-like superfamily/Ribonuclease H"/>
    <property type="match status" value="1"/>
</dbReference>
<dbReference type="InterPro" id="IPR050951">
    <property type="entry name" value="Retrovirus_Pol_polyprotein"/>
</dbReference>
<dbReference type="EMBL" id="SSTD01002800">
    <property type="protein sequence ID" value="TYK27380.1"/>
    <property type="molecule type" value="Genomic_DNA"/>
</dbReference>
<dbReference type="GO" id="GO:0015074">
    <property type="term" value="P:DNA integration"/>
    <property type="evidence" value="ECO:0007669"/>
    <property type="project" value="InterPro"/>
</dbReference>
<dbReference type="InterPro" id="IPR012337">
    <property type="entry name" value="RNaseH-like_sf"/>
</dbReference>
<dbReference type="Proteomes" id="UP000321393">
    <property type="component" value="Unassembled WGS sequence"/>
</dbReference>
<evidence type="ECO:0000256" key="3">
    <source>
        <dbReference type="ARBA" id="ARBA00022722"/>
    </source>
</evidence>
<sequence length="645" mass="74004">MLVVRENGEELEIIEEEPYDGETEVKTIEVGTMENLNIELSINSVVGFNQPRDYEGTAIKEKRVYGNIEVMVGEWKITDSFLPLELGGVDVILGMQWLHSLGVTEVDWRNLIMTFQHEGKKIVIRGDSSLTKTGVSLKSMMKSWDADDHGLLVECRAMESSLTVEEMYDEELVPTIDNSIPALLDKYAYQQKEEMERLVDEMLSLVIEELYDELNGGNMFSKIDLKKVCSELWEHCWALTQLLRVRVYKWSEEANVAFEKLKRAMMTLPVLAMLDFNLLFEIEIDASRYGVGPVLTQVRKPIAYFSRTLCMRDGVRPVYERELIVVVFAYQKWIAKLLGYSFEVVYKPGLENKAVNALSKVPPTVHLNHFSAPTLLDLAIIQDEVEKDQQLKEIKSKIEEQKLEVPDFTMFMEGLPKVVGWEVILVVVDQMSKYAHFIALKHPSKSVVEVFVKEVIRLHGYPKSIVSDWDEVFISNFWNEMFRLAGTKLHKSSAYHPQSDGQKEVVNKGFMGGYPTVNTLWRYGDLEFHIRSTIERQRYCPSSFERASPSSARENEKVCLLEEESNGVPNGRYGVFRNQPYRQTSLRKKWNEKLLPKYLGPYKILEKIGPVAYKLELLNTAAITPRLQCIIVEKGIRGSYSSALA</sequence>
<dbReference type="EMBL" id="SSTE01004567">
    <property type="protein sequence ID" value="KAA0062504.1"/>
    <property type="molecule type" value="Genomic_DNA"/>
</dbReference>
<gene>
    <name evidence="8" type="ORF">E5676_scaffold325G00590</name>
    <name evidence="7" type="ORF">E6C27_scaffold130G001040</name>
</gene>
<evidence type="ECO:0000313" key="8">
    <source>
        <dbReference type="EMBL" id="TYK27380.1"/>
    </source>
</evidence>
<protein>
    <submittedName>
        <fullName evidence="7">Retrovirus-related Pol polyprotein from transposon 297 family</fullName>
    </submittedName>
</protein>
<dbReference type="InterPro" id="IPR021109">
    <property type="entry name" value="Peptidase_aspartic_dom_sf"/>
</dbReference>
<dbReference type="PANTHER" id="PTHR37984:SF5">
    <property type="entry name" value="PROTEIN NYNRIN-LIKE"/>
    <property type="match status" value="1"/>
</dbReference>
<dbReference type="PANTHER" id="PTHR37984">
    <property type="entry name" value="PROTEIN CBG26694"/>
    <property type="match status" value="1"/>
</dbReference>
<keyword evidence="3" id="KW-0540">Nuclease</keyword>
<evidence type="ECO:0000256" key="1">
    <source>
        <dbReference type="ARBA" id="ARBA00022679"/>
    </source>
</evidence>